<sequence length="298" mass="31639">MYDSCECRAGPGGQASVLDAGPSSQSGEQLLSGCDRRAAPRQQLPRGYAPPSISHCFLGTPDGSERGGARRAARRAGRQVSREASKQAGGQTSKASQPGPKGEASTYPLPDLNCWHPPLFCSPIRPLLPTTHPVCPPDRPPSLQAATQRMQHILISSMAPGSAGPPQAGSVTHPPERSPRAFTPHARHHLYPITTTSTSFPTYHASPYPTTTTTTTTSTSTSTSTSTTTTTTTTAQEPPTRVDPVCAFMTKRRARVTHDPSVVGAQGRAREELWGAPGCPPYSPRSLVGPSDPFQAWR</sequence>
<name>A0A5B7DUU1_PORTR</name>
<feature type="region of interest" description="Disordered" evidence="1">
    <location>
        <begin position="273"/>
        <end position="298"/>
    </location>
</feature>
<evidence type="ECO:0000313" key="2">
    <source>
        <dbReference type="EMBL" id="MPC25250.1"/>
    </source>
</evidence>
<protein>
    <submittedName>
        <fullName evidence="2">Uncharacterized protein</fullName>
    </submittedName>
</protein>
<feature type="compositionally biased region" description="Low complexity" evidence="1">
    <location>
        <begin position="210"/>
        <end position="234"/>
    </location>
</feature>
<feature type="region of interest" description="Disordered" evidence="1">
    <location>
        <begin position="201"/>
        <end position="241"/>
    </location>
</feature>
<gene>
    <name evidence="2" type="ORF">E2C01_018356</name>
</gene>
<proteinExistence type="predicted"/>
<feature type="region of interest" description="Disordered" evidence="1">
    <location>
        <begin position="1"/>
        <end position="105"/>
    </location>
</feature>
<feature type="region of interest" description="Disordered" evidence="1">
    <location>
        <begin position="158"/>
        <end position="187"/>
    </location>
</feature>
<dbReference type="EMBL" id="VSRR010001438">
    <property type="protein sequence ID" value="MPC25250.1"/>
    <property type="molecule type" value="Genomic_DNA"/>
</dbReference>
<comment type="caution">
    <text evidence="2">The sequence shown here is derived from an EMBL/GenBank/DDBJ whole genome shotgun (WGS) entry which is preliminary data.</text>
</comment>
<dbReference type="AlphaFoldDB" id="A0A5B7DUU1"/>
<organism evidence="2 3">
    <name type="scientific">Portunus trituberculatus</name>
    <name type="common">Swimming crab</name>
    <name type="synonym">Neptunus trituberculatus</name>
    <dbReference type="NCBI Taxonomy" id="210409"/>
    <lineage>
        <taxon>Eukaryota</taxon>
        <taxon>Metazoa</taxon>
        <taxon>Ecdysozoa</taxon>
        <taxon>Arthropoda</taxon>
        <taxon>Crustacea</taxon>
        <taxon>Multicrustacea</taxon>
        <taxon>Malacostraca</taxon>
        <taxon>Eumalacostraca</taxon>
        <taxon>Eucarida</taxon>
        <taxon>Decapoda</taxon>
        <taxon>Pleocyemata</taxon>
        <taxon>Brachyura</taxon>
        <taxon>Eubrachyura</taxon>
        <taxon>Portunoidea</taxon>
        <taxon>Portunidae</taxon>
        <taxon>Portuninae</taxon>
        <taxon>Portunus</taxon>
    </lineage>
</organism>
<dbReference type="Proteomes" id="UP000324222">
    <property type="component" value="Unassembled WGS sequence"/>
</dbReference>
<evidence type="ECO:0000313" key="3">
    <source>
        <dbReference type="Proteomes" id="UP000324222"/>
    </source>
</evidence>
<accession>A0A5B7DUU1</accession>
<keyword evidence="3" id="KW-1185">Reference proteome</keyword>
<reference evidence="2 3" key="1">
    <citation type="submission" date="2019-05" db="EMBL/GenBank/DDBJ databases">
        <title>Another draft genome of Portunus trituberculatus and its Hox gene families provides insights of decapod evolution.</title>
        <authorList>
            <person name="Jeong J.-H."/>
            <person name="Song I."/>
            <person name="Kim S."/>
            <person name="Choi T."/>
            <person name="Kim D."/>
            <person name="Ryu S."/>
            <person name="Kim W."/>
        </authorList>
    </citation>
    <scope>NUCLEOTIDE SEQUENCE [LARGE SCALE GENOMIC DNA]</scope>
    <source>
        <tissue evidence="2">Muscle</tissue>
    </source>
</reference>
<evidence type="ECO:0000256" key="1">
    <source>
        <dbReference type="SAM" id="MobiDB-lite"/>
    </source>
</evidence>